<keyword evidence="7 9" id="KW-0413">Isomerase</keyword>
<accession>A0A5B8RCL9</accession>
<evidence type="ECO:0000256" key="4">
    <source>
        <dbReference type="ARBA" id="ARBA00022490"/>
    </source>
</evidence>
<dbReference type="Pfam" id="PF01678">
    <property type="entry name" value="DAP_epimerase"/>
    <property type="match status" value="2"/>
</dbReference>
<dbReference type="EC" id="5.1.1.7" evidence="3"/>
<keyword evidence="4" id="KW-0963">Cytoplasm</keyword>
<gene>
    <name evidence="9" type="primary">dapF</name>
    <name evidence="9" type="ORF">KBTEX_02890</name>
</gene>
<dbReference type="SUPFAM" id="SSF54506">
    <property type="entry name" value="Diaminopimelate epimerase-like"/>
    <property type="match status" value="1"/>
</dbReference>
<dbReference type="UniPathway" id="UPA00034">
    <property type="reaction ID" value="UER00025"/>
</dbReference>
<evidence type="ECO:0000256" key="7">
    <source>
        <dbReference type="ARBA" id="ARBA00023235"/>
    </source>
</evidence>
<dbReference type="HAMAP" id="MF_00197">
    <property type="entry name" value="DAP_epimerase"/>
    <property type="match status" value="1"/>
</dbReference>
<organism evidence="9">
    <name type="scientific">uncultured organism</name>
    <dbReference type="NCBI Taxonomy" id="155900"/>
    <lineage>
        <taxon>unclassified sequences</taxon>
        <taxon>environmental samples</taxon>
    </lineage>
</organism>
<evidence type="ECO:0000256" key="2">
    <source>
        <dbReference type="ARBA" id="ARBA00010219"/>
    </source>
</evidence>
<evidence type="ECO:0000256" key="6">
    <source>
        <dbReference type="ARBA" id="ARBA00023154"/>
    </source>
</evidence>
<dbReference type="GO" id="GO:0009089">
    <property type="term" value="P:lysine biosynthetic process via diaminopimelate"/>
    <property type="evidence" value="ECO:0007669"/>
    <property type="project" value="UniProtKB-UniPathway"/>
</dbReference>
<name>A0A5B8RCL9_9ZZZZ</name>
<dbReference type="InterPro" id="IPR001653">
    <property type="entry name" value="DAP_epimerase_DapF"/>
</dbReference>
<dbReference type="EMBL" id="MN079151">
    <property type="protein sequence ID" value="QEA06550.1"/>
    <property type="molecule type" value="Genomic_DNA"/>
</dbReference>
<evidence type="ECO:0000256" key="5">
    <source>
        <dbReference type="ARBA" id="ARBA00022605"/>
    </source>
</evidence>
<dbReference type="PANTHER" id="PTHR31689:SF0">
    <property type="entry name" value="DIAMINOPIMELATE EPIMERASE"/>
    <property type="match status" value="1"/>
</dbReference>
<evidence type="ECO:0000256" key="1">
    <source>
        <dbReference type="ARBA" id="ARBA00005196"/>
    </source>
</evidence>
<proteinExistence type="inferred from homology"/>
<dbReference type="FunFam" id="3.10.310.10:FF:000001">
    <property type="entry name" value="Diaminopimelate epimerase"/>
    <property type="match status" value="1"/>
</dbReference>
<dbReference type="PROSITE" id="PS01326">
    <property type="entry name" value="DAP_EPIMERASE"/>
    <property type="match status" value="1"/>
</dbReference>
<dbReference type="InterPro" id="IPR018510">
    <property type="entry name" value="DAP_epimerase_AS"/>
</dbReference>
<dbReference type="AlphaFoldDB" id="A0A5B8RCL9"/>
<reference evidence="9" key="1">
    <citation type="submission" date="2019-06" db="EMBL/GenBank/DDBJ databases">
        <authorList>
            <person name="Murdoch R.W."/>
            <person name="Fathepure B."/>
        </authorList>
    </citation>
    <scope>NUCLEOTIDE SEQUENCE</scope>
</reference>
<keyword evidence="6" id="KW-0457">Lysine biosynthesis</keyword>
<comment type="catalytic activity">
    <reaction evidence="8">
        <text>(2S,6S)-2,6-diaminopimelate = meso-2,6-diaminopimelate</text>
        <dbReference type="Rhea" id="RHEA:15393"/>
        <dbReference type="ChEBI" id="CHEBI:57609"/>
        <dbReference type="ChEBI" id="CHEBI:57791"/>
        <dbReference type="EC" id="5.1.1.7"/>
    </reaction>
</comment>
<keyword evidence="5" id="KW-0028">Amino-acid biosynthesis</keyword>
<evidence type="ECO:0000256" key="3">
    <source>
        <dbReference type="ARBA" id="ARBA00013080"/>
    </source>
</evidence>
<comment type="pathway">
    <text evidence="1">Amino-acid biosynthesis; L-lysine biosynthesis via DAP pathway; DL-2,6-diaminopimelate from LL-2,6-diaminopimelate: step 1/1.</text>
</comment>
<evidence type="ECO:0000313" key="9">
    <source>
        <dbReference type="EMBL" id="QEA06550.1"/>
    </source>
</evidence>
<dbReference type="NCBIfam" id="TIGR00652">
    <property type="entry name" value="DapF"/>
    <property type="match status" value="1"/>
</dbReference>
<evidence type="ECO:0000256" key="8">
    <source>
        <dbReference type="ARBA" id="ARBA00051712"/>
    </source>
</evidence>
<protein>
    <recommendedName>
        <fullName evidence="3">diaminopimelate epimerase</fullName>
        <ecNumber evidence="3">5.1.1.7</ecNumber>
    </recommendedName>
</protein>
<dbReference type="PANTHER" id="PTHR31689">
    <property type="entry name" value="DIAMINOPIMELATE EPIMERASE, CHLOROPLASTIC"/>
    <property type="match status" value="1"/>
</dbReference>
<sequence length="285" mass="30287">MQALHFAKMEGLGNDFVVIDATAEPVELTAPQVRAIAHRRLGVGCDQVLLAEPPTRDDADFRYRIFNADGGEVEHCGNGIRCLARFLQQRGLAGTGTLRIETAGRLITVTLRDDDVSVDMGPPELEPDAIPFRAEERAVAYPLLVDGAELEISAVSMGNPHAVLLVEDVDRAPVTELGPTIERHSDFPNRVNAGFLQVVDGGHARVRVYERGAGETLACGTGACAAVVAGRLRGLLDEHVEVALRGGTLVIDWAGGDAPVIMTGPARHVFDGVMPAPPATEDPAP</sequence>
<dbReference type="Gene3D" id="3.10.310.10">
    <property type="entry name" value="Diaminopimelate Epimerase, Chain A, domain 1"/>
    <property type="match status" value="2"/>
</dbReference>
<comment type="similarity">
    <text evidence="2">Belongs to the diaminopimelate epimerase family.</text>
</comment>
<dbReference type="GO" id="GO:0008837">
    <property type="term" value="F:diaminopimelate epimerase activity"/>
    <property type="evidence" value="ECO:0007669"/>
    <property type="project" value="UniProtKB-EC"/>
</dbReference>